<organism evidence="1 2">
    <name type="scientific">Cognatilysobacter bugurensis</name>
    <dbReference type="NCBI Taxonomy" id="543356"/>
    <lineage>
        <taxon>Bacteria</taxon>
        <taxon>Pseudomonadati</taxon>
        <taxon>Pseudomonadota</taxon>
        <taxon>Gammaproteobacteria</taxon>
        <taxon>Lysobacterales</taxon>
        <taxon>Lysobacteraceae</taxon>
        <taxon>Cognatilysobacter</taxon>
    </lineage>
</organism>
<reference evidence="1" key="1">
    <citation type="journal article" date="2014" name="Int. J. Syst. Evol. Microbiol.">
        <title>Complete genome sequence of Corynebacterium casei LMG S-19264T (=DSM 44701T), isolated from a smear-ripened cheese.</title>
        <authorList>
            <consortium name="US DOE Joint Genome Institute (JGI-PGF)"/>
            <person name="Walter F."/>
            <person name="Albersmeier A."/>
            <person name="Kalinowski J."/>
            <person name="Ruckert C."/>
        </authorList>
    </citation>
    <scope>NUCLEOTIDE SEQUENCE</scope>
    <source>
        <strain evidence="1">KCTC 23077</strain>
    </source>
</reference>
<dbReference type="AlphaFoldDB" id="A0A918T286"/>
<dbReference type="Gene3D" id="2.30.30.720">
    <property type="entry name" value="Protein of unknown function (DUF3247)"/>
    <property type="match status" value="1"/>
</dbReference>
<evidence type="ECO:0000313" key="1">
    <source>
        <dbReference type="EMBL" id="GHA79737.1"/>
    </source>
</evidence>
<dbReference type="InterPro" id="IPR021649">
    <property type="entry name" value="DUF3247"/>
</dbReference>
<dbReference type="Proteomes" id="UP000646426">
    <property type="component" value="Unassembled WGS sequence"/>
</dbReference>
<protein>
    <recommendedName>
        <fullName evidence="3">DUF3247 family protein</fullName>
    </recommendedName>
</protein>
<dbReference type="EMBL" id="BMYD01000002">
    <property type="protein sequence ID" value="GHA79737.1"/>
    <property type="molecule type" value="Genomic_DNA"/>
</dbReference>
<dbReference type="Pfam" id="PF11607">
    <property type="entry name" value="DUF3247"/>
    <property type="match status" value="1"/>
</dbReference>
<accession>A0A918T286</accession>
<evidence type="ECO:0008006" key="3">
    <source>
        <dbReference type="Google" id="ProtNLM"/>
    </source>
</evidence>
<dbReference type="RefSeq" id="WP_189455317.1">
    <property type="nucleotide sequence ID" value="NZ_BMYD01000002.1"/>
</dbReference>
<gene>
    <name evidence="1" type="ORF">GCM10007067_16620</name>
</gene>
<comment type="caution">
    <text evidence="1">The sequence shown here is derived from an EMBL/GenBank/DDBJ whole genome shotgun (WGS) entry which is preliminary data.</text>
</comment>
<proteinExistence type="predicted"/>
<reference evidence="1" key="2">
    <citation type="submission" date="2020-09" db="EMBL/GenBank/DDBJ databases">
        <authorList>
            <person name="Sun Q."/>
            <person name="Kim S."/>
        </authorList>
    </citation>
    <scope>NUCLEOTIDE SEQUENCE</scope>
    <source>
        <strain evidence="1">KCTC 23077</strain>
    </source>
</reference>
<name>A0A918T286_9GAMM</name>
<sequence>MRNANRVFTTADDLERLRAKVAALPNGAHVELELEDGEHLVGIVAGRPMLQQFFDFEGNEGTNGTVRLERPALEQPMQSPAPLDVWLDRIRVVRRLDPLDTLGQGRVSPH</sequence>
<evidence type="ECO:0000313" key="2">
    <source>
        <dbReference type="Proteomes" id="UP000646426"/>
    </source>
</evidence>
<keyword evidence="2" id="KW-1185">Reference proteome</keyword>